<feature type="coiled-coil region" evidence="9">
    <location>
        <begin position="146"/>
        <end position="187"/>
    </location>
</feature>
<comment type="similarity">
    <text evidence="2 8">Belongs to the ATPase inhibitor family.</text>
</comment>
<comment type="subcellular location">
    <subcellularLocation>
        <location evidence="1 8">Mitochondrion</location>
    </subcellularLocation>
</comment>
<evidence type="ECO:0000256" key="3">
    <source>
        <dbReference type="ARBA" id="ARBA00022946"/>
    </source>
</evidence>
<dbReference type="Pfam" id="PF04568">
    <property type="entry name" value="IATP"/>
    <property type="match status" value="1"/>
</dbReference>
<comment type="subunit">
    <text evidence="6 8">Homodimer; represents the active form and is present at a pH value below 6.5. Homotetramer; represents the inactive form and is present at a pH value above 7.0.</text>
</comment>
<keyword evidence="3" id="KW-0809">Transit peptide</keyword>
<evidence type="ECO:0000313" key="11">
    <source>
        <dbReference type="Proteomes" id="UP000830375"/>
    </source>
</evidence>
<evidence type="ECO:0000256" key="6">
    <source>
        <dbReference type="ARBA" id="ARBA00026043"/>
    </source>
</evidence>
<evidence type="ECO:0000256" key="9">
    <source>
        <dbReference type="SAM" id="Coils"/>
    </source>
</evidence>
<dbReference type="PANTHER" id="PTHR48417">
    <property type="entry name" value="ATP SYNTHASE F1 SUBUNIT EPSILON"/>
    <property type="match status" value="1"/>
</dbReference>
<keyword evidence="11" id="KW-1185">Reference proteome</keyword>
<keyword evidence="5 8" id="KW-0496">Mitochondrion</keyword>
<comment type="caution">
    <text evidence="10">The sequence shown here is derived from an EMBL/GenBank/DDBJ whole genome shotgun (WGS) entry which is preliminary data.</text>
</comment>
<dbReference type="Proteomes" id="UP000830375">
    <property type="component" value="Unassembled WGS sequence"/>
</dbReference>
<comment type="function">
    <text evidence="7">Endogenous F(1)F(o)-ATPase inhibitor limiting ATP depletion when the mitochondrial membrane potential falls below a threshold and the F(1)F(o)-ATP synthase starts hydrolyzing ATP to pump protons out of the mitochondrial matrix. Required to avoid the consumption of cellular ATP when the F(1)F(o)-ATP synthase enzyme acts as an ATP hydrolase. Indirectly acts as a regulator of heme synthesis in erythroid tissues: regulates heme synthesis by modulating the mitochondrial pH and redox potential, allowing FECH to efficiently catalyze the incorporation of iron into protoporphyrin IX to produce heme.</text>
</comment>
<sequence>MLLLQTKRYCPSGVSLRMRGAAGLRPPGGANEAPRCCAIPFARRAFISAFRSAQGQILFDNPVVCLSVGLSHGATAAQRQFERIFHLAAADGIRSARGSFVVFKLGELGKGAGKGGGAGGSVREAGGAFGKREAAEEERYFRQKEREQLAALKKHHEEEIDHHKKEIERLQKEIDRHKGKIRKLKHDD</sequence>
<evidence type="ECO:0000256" key="8">
    <source>
        <dbReference type="RuleBase" id="RU368087"/>
    </source>
</evidence>
<evidence type="ECO:0000256" key="2">
    <source>
        <dbReference type="ARBA" id="ARBA00010901"/>
    </source>
</evidence>
<evidence type="ECO:0000256" key="5">
    <source>
        <dbReference type="ARBA" id="ARBA00023128"/>
    </source>
</evidence>
<dbReference type="InterPro" id="IPR007648">
    <property type="entry name" value="ATPase_inhibitor_mt"/>
</dbReference>
<protein>
    <recommendedName>
        <fullName evidence="8">ATPase inhibitor, mitochondrial</fullName>
    </recommendedName>
    <alternativeName>
        <fullName evidence="8">ATP synthase F1 subunit epsilon</fullName>
    </alternativeName>
</protein>
<gene>
    <name evidence="10" type="ORF">H4Q32_006675</name>
</gene>
<dbReference type="Gene3D" id="1.20.5.500">
    <property type="entry name" value="Single helix bin"/>
    <property type="match status" value="2"/>
</dbReference>
<dbReference type="EMBL" id="JACTAM010000019">
    <property type="protein sequence ID" value="KAI2653264.1"/>
    <property type="molecule type" value="Genomic_DNA"/>
</dbReference>
<reference evidence="10 11" key="1">
    <citation type="submission" date="2022-01" db="EMBL/GenBank/DDBJ databases">
        <title>A high-quality chromosome-level genome assembly of rohu carp, Labeo rohita.</title>
        <authorList>
            <person name="Arick M.A. II"/>
            <person name="Hsu C.-Y."/>
            <person name="Magbanua Z."/>
            <person name="Pechanova O."/>
            <person name="Grover C."/>
            <person name="Miller E."/>
            <person name="Thrash A."/>
            <person name="Ezzel L."/>
            <person name="Alam S."/>
            <person name="Benzie J."/>
            <person name="Hamilton M."/>
            <person name="Karsi A."/>
            <person name="Lawrence M.L."/>
            <person name="Peterson D.G."/>
        </authorList>
    </citation>
    <scope>NUCLEOTIDE SEQUENCE [LARGE SCALE GENOMIC DNA]</scope>
    <source>
        <strain evidence="11">BAU-BD-2019</strain>
        <tissue evidence="10">Blood</tissue>
    </source>
</reference>
<keyword evidence="4 9" id="KW-0175">Coiled coil</keyword>
<evidence type="ECO:0000313" key="10">
    <source>
        <dbReference type="EMBL" id="KAI2653264.1"/>
    </source>
</evidence>
<comment type="function">
    <text evidence="8">Indirectly acts as a regulator of heme synthesis in erythroid tissues: regulates heme synthesis by modulating the mitochondrial pH and redox potential, allowing fech to efficiently catalyze the incorporation of iron into protoporphyrin IX to produce heme.</text>
</comment>
<evidence type="ECO:0000256" key="7">
    <source>
        <dbReference type="ARBA" id="ARBA00046200"/>
    </source>
</evidence>
<accession>A0ABQ8LSC7</accession>
<comment type="domain">
    <text evidence="8">Forms an alpha-helical dimer with monomers associated via an antiparallel alpha-helical coiled coil, leaving each N-terminal inhibitory region accessible for interaction with an F1 catalytic domain. The inhibitory N-terminal region binds the alpha(ADP-bound)-beta(ADP-bound) (ATP5F1A-ATP5F1B) interface of F1-ATPase, and also contact the central gamma subunit (ATP5F1C). This dimeric state is favored by pH values below 7.0, and at higher values the dimers associate to form inactive homotetramer, where the inhibitory region is occluded, masking its inhibitory activity.</text>
</comment>
<evidence type="ECO:0000256" key="4">
    <source>
        <dbReference type="ARBA" id="ARBA00023054"/>
    </source>
</evidence>
<evidence type="ECO:0000256" key="1">
    <source>
        <dbReference type="ARBA" id="ARBA00004173"/>
    </source>
</evidence>
<organism evidence="10 11">
    <name type="scientific">Labeo rohita</name>
    <name type="common">Indian major carp</name>
    <name type="synonym">Cyprinus rohita</name>
    <dbReference type="NCBI Taxonomy" id="84645"/>
    <lineage>
        <taxon>Eukaryota</taxon>
        <taxon>Metazoa</taxon>
        <taxon>Chordata</taxon>
        <taxon>Craniata</taxon>
        <taxon>Vertebrata</taxon>
        <taxon>Euteleostomi</taxon>
        <taxon>Actinopterygii</taxon>
        <taxon>Neopterygii</taxon>
        <taxon>Teleostei</taxon>
        <taxon>Ostariophysi</taxon>
        <taxon>Cypriniformes</taxon>
        <taxon>Cyprinidae</taxon>
        <taxon>Labeoninae</taxon>
        <taxon>Labeonini</taxon>
        <taxon>Labeo</taxon>
    </lineage>
</organism>
<dbReference type="PANTHER" id="PTHR48417:SF1">
    <property type="entry name" value="ATP SYNTHASE F1 SUBUNIT EPSILON"/>
    <property type="match status" value="1"/>
</dbReference>
<proteinExistence type="inferred from homology"/>
<name>A0ABQ8LSC7_LABRO</name>
<dbReference type="SUPFAM" id="SSF64602">
    <property type="entry name" value="F1 ATPase inhibitor, IF1, C-terminal domain"/>
    <property type="match status" value="1"/>
</dbReference>